<dbReference type="EMBL" id="OZ075145">
    <property type="protein sequence ID" value="CAL5045429.1"/>
    <property type="molecule type" value="Genomic_DNA"/>
</dbReference>
<dbReference type="InterPro" id="IPR012871">
    <property type="entry name" value="DUF1668_ORYSA"/>
</dbReference>
<dbReference type="SUPFAM" id="SSF50965">
    <property type="entry name" value="Galactose oxidase, central domain"/>
    <property type="match status" value="1"/>
</dbReference>
<dbReference type="PANTHER" id="PTHR33085">
    <property type="entry name" value="OS12G0113100 PROTEIN-RELATED"/>
    <property type="match status" value="1"/>
</dbReference>
<name>A0ABC9DUP1_9POAL</name>
<dbReference type="Proteomes" id="UP001497457">
    <property type="component" value="Chromosome 35b"/>
</dbReference>
<gene>
    <name evidence="1" type="ORF">URODEC1_LOCUS88837</name>
</gene>
<dbReference type="PANTHER" id="PTHR33085:SF88">
    <property type="entry name" value="OS08G0165000 PROTEIN"/>
    <property type="match status" value="1"/>
</dbReference>
<accession>A0ABC9DUP1</accession>
<proteinExistence type="predicted"/>
<evidence type="ECO:0000313" key="1">
    <source>
        <dbReference type="EMBL" id="CAL5045429.1"/>
    </source>
</evidence>
<sequence>MSFRRFVYLVTKDVIRRNFPLRRIDTSRFFLPQHKRDQLLLTDTNPPPPLEEEAKELPPVAIAFDPPTSIDCNEDMEFMLFPGGGAGGRNDKVVATDLTGRIILYDPESHSVRSLPGFSTPKFAPISVAGAGDASSYYVLDTDFTFNNRAGCFDRFFHGGAGDDWRCQSLPPPPYVYSPYLACGGSSHVDSYAVVSGAGAGGSTSSSIWISQTNLGTHCFDTASRVWTKAGDWTLPFSGHVQYVPEHKLWFGLPSADVCGEDDDGSIYAASDLSATTPGLTTIRKVWGDLTPPEWTSKSSCLVHLGHSKFCLARLFQIERCPLDLDYLSFVVFTGLEAELCGNAVRVVKH</sequence>
<organism evidence="1 2">
    <name type="scientific">Urochloa decumbens</name>
    <dbReference type="NCBI Taxonomy" id="240449"/>
    <lineage>
        <taxon>Eukaryota</taxon>
        <taxon>Viridiplantae</taxon>
        <taxon>Streptophyta</taxon>
        <taxon>Embryophyta</taxon>
        <taxon>Tracheophyta</taxon>
        <taxon>Spermatophyta</taxon>
        <taxon>Magnoliopsida</taxon>
        <taxon>Liliopsida</taxon>
        <taxon>Poales</taxon>
        <taxon>Poaceae</taxon>
        <taxon>PACMAD clade</taxon>
        <taxon>Panicoideae</taxon>
        <taxon>Panicodae</taxon>
        <taxon>Paniceae</taxon>
        <taxon>Melinidinae</taxon>
        <taxon>Urochloa</taxon>
    </lineage>
</organism>
<keyword evidence="2" id="KW-1185">Reference proteome</keyword>
<dbReference type="InterPro" id="IPR011043">
    <property type="entry name" value="Gal_Oxase/kelch_b-propeller"/>
</dbReference>
<reference evidence="1" key="1">
    <citation type="submission" date="2024-10" db="EMBL/GenBank/DDBJ databases">
        <authorList>
            <person name="Ryan C."/>
        </authorList>
    </citation>
    <scope>NUCLEOTIDE SEQUENCE [LARGE SCALE GENOMIC DNA]</scope>
</reference>
<dbReference type="Pfam" id="PF07893">
    <property type="entry name" value="DUF1668"/>
    <property type="match status" value="1"/>
</dbReference>
<evidence type="ECO:0000313" key="2">
    <source>
        <dbReference type="Proteomes" id="UP001497457"/>
    </source>
</evidence>
<dbReference type="AlphaFoldDB" id="A0ABC9DUP1"/>
<protein>
    <submittedName>
        <fullName evidence="1">Uncharacterized protein</fullName>
    </submittedName>
</protein>